<gene>
    <name evidence="3" type="ORF">TAV2_LOCUS11453</name>
</gene>
<organism evidence="3 4">
    <name type="scientific">Thlaspi arvense</name>
    <name type="common">Field penny-cress</name>
    <dbReference type="NCBI Taxonomy" id="13288"/>
    <lineage>
        <taxon>Eukaryota</taxon>
        <taxon>Viridiplantae</taxon>
        <taxon>Streptophyta</taxon>
        <taxon>Embryophyta</taxon>
        <taxon>Tracheophyta</taxon>
        <taxon>Spermatophyta</taxon>
        <taxon>Magnoliopsida</taxon>
        <taxon>eudicotyledons</taxon>
        <taxon>Gunneridae</taxon>
        <taxon>Pentapetalae</taxon>
        <taxon>rosids</taxon>
        <taxon>malvids</taxon>
        <taxon>Brassicales</taxon>
        <taxon>Brassicaceae</taxon>
        <taxon>Thlaspideae</taxon>
        <taxon>Thlaspi</taxon>
    </lineage>
</organism>
<name>A0AAU9RW36_THLAR</name>
<sequence length="452" mass="51527">MLMDALTNPGPLKDIVLYDQEKHVSSAVWDGQCWSYYHLNIGRPKLNREPVHDHFPFVLRWKGKQNGPTANRDVVFYRKALDVLKPCDVEWLPYENMDGRYIPEHIRNSLQLGRSKTMLISFDKAERHLPDRCLKQFGLFQGIPEDVQKWVRKSRGVDGGVDLSVKMEPELSEWEMRWENIVPDDVLGVDEADYMRWYLGITRRVVGRPISLSSEFQRTISNVRDILELAENFPIHDLDLDRGNMVSRIISLAQDCLRDQVGVTAGGTESQQQIELGKRMRGKERVRRKGMGKRRKGIDPMEDYGGSEDESSQFGPIVEVDQLHLPLSHHVNSVYDETQHLYDPVTKVDDMEELCDNIPQLPDDAQDMNKIDGSLLDDTNKSVEELTESVAVELHESYDVKKEDKDSKVEEDGAGVSGEENENREEVDGTDMGENVAESSSLERGGDNTLVA</sequence>
<dbReference type="PANTHER" id="PTHR46033">
    <property type="entry name" value="PROTEIN MAIN-LIKE 2"/>
    <property type="match status" value="1"/>
</dbReference>
<feature type="domain" description="Aminotransferase-like plant mobile" evidence="2">
    <location>
        <begin position="23"/>
        <end position="198"/>
    </location>
</feature>
<feature type="compositionally biased region" description="Acidic residues" evidence="1">
    <location>
        <begin position="419"/>
        <end position="431"/>
    </location>
</feature>
<dbReference type="PANTHER" id="PTHR46033:SF1">
    <property type="entry name" value="PROTEIN MAIN-LIKE 2"/>
    <property type="match status" value="1"/>
</dbReference>
<protein>
    <recommendedName>
        <fullName evidence="2">Aminotransferase-like plant mobile domain-containing protein</fullName>
    </recommendedName>
</protein>
<feature type="compositionally biased region" description="Basic and acidic residues" evidence="1">
    <location>
        <begin position="397"/>
        <end position="411"/>
    </location>
</feature>
<keyword evidence="4" id="KW-1185">Reference proteome</keyword>
<accession>A0AAU9RW36</accession>
<dbReference type="Proteomes" id="UP000836841">
    <property type="component" value="Chromosome 3"/>
</dbReference>
<dbReference type="InterPro" id="IPR044824">
    <property type="entry name" value="MAIN-like"/>
</dbReference>
<feature type="region of interest" description="Disordered" evidence="1">
    <location>
        <begin position="268"/>
        <end position="311"/>
    </location>
</feature>
<evidence type="ECO:0000313" key="4">
    <source>
        <dbReference type="Proteomes" id="UP000836841"/>
    </source>
</evidence>
<reference evidence="3 4" key="1">
    <citation type="submission" date="2022-03" db="EMBL/GenBank/DDBJ databases">
        <authorList>
            <person name="Nunn A."/>
            <person name="Chopra R."/>
            <person name="Nunn A."/>
            <person name="Contreras Garrido A."/>
        </authorList>
    </citation>
    <scope>NUCLEOTIDE SEQUENCE [LARGE SCALE GENOMIC DNA]</scope>
</reference>
<evidence type="ECO:0000313" key="3">
    <source>
        <dbReference type="EMBL" id="CAH2052414.1"/>
    </source>
</evidence>
<evidence type="ECO:0000259" key="2">
    <source>
        <dbReference type="Pfam" id="PF10536"/>
    </source>
</evidence>
<feature type="region of interest" description="Disordered" evidence="1">
    <location>
        <begin position="397"/>
        <end position="452"/>
    </location>
</feature>
<evidence type="ECO:0000256" key="1">
    <source>
        <dbReference type="SAM" id="MobiDB-lite"/>
    </source>
</evidence>
<feature type="compositionally biased region" description="Basic residues" evidence="1">
    <location>
        <begin position="279"/>
        <end position="296"/>
    </location>
</feature>
<dbReference type="AlphaFoldDB" id="A0AAU9RW36"/>
<dbReference type="InterPro" id="IPR019557">
    <property type="entry name" value="AminoTfrase-like_pln_mobile"/>
</dbReference>
<dbReference type="Pfam" id="PF10536">
    <property type="entry name" value="PMD"/>
    <property type="match status" value="1"/>
</dbReference>
<proteinExistence type="predicted"/>
<feature type="compositionally biased region" description="Acidic residues" evidence="1">
    <location>
        <begin position="300"/>
        <end position="311"/>
    </location>
</feature>
<dbReference type="GO" id="GO:0010073">
    <property type="term" value="P:meristem maintenance"/>
    <property type="evidence" value="ECO:0007669"/>
    <property type="project" value="InterPro"/>
</dbReference>
<dbReference type="EMBL" id="OU466859">
    <property type="protein sequence ID" value="CAH2052414.1"/>
    <property type="molecule type" value="Genomic_DNA"/>
</dbReference>